<feature type="region of interest" description="Disordered" evidence="6">
    <location>
        <begin position="141"/>
        <end position="163"/>
    </location>
</feature>
<keyword evidence="4" id="KW-0418">Kinase</keyword>
<dbReference type="Proteomes" id="UP001189429">
    <property type="component" value="Unassembled WGS sequence"/>
</dbReference>
<evidence type="ECO:0000259" key="7">
    <source>
        <dbReference type="PROSITE" id="PS50011"/>
    </source>
</evidence>
<name>A0ABN9T4X6_9DINO</name>
<evidence type="ECO:0000256" key="2">
    <source>
        <dbReference type="ARBA" id="ARBA00022679"/>
    </source>
</evidence>
<reference evidence="8" key="1">
    <citation type="submission" date="2023-10" db="EMBL/GenBank/DDBJ databases">
        <authorList>
            <person name="Chen Y."/>
            <person name="Shah S."/>
            <person name="Dougan E. K."/>
            <person name="Thang M."/>
            <person name="Chan C."/>
        </authorList>
    </citation>
    <scope>NUCLEOTIDE SEQUENCE [LARGE SCALE GENOMIC DNA]</scope>
</reference>
<dbReference type="EMBL" id="CAUYUJ010014346">
    <property type="protein sequence ID" value="CAK0840052.1"/>
    <property type="molecule type" value="Genomic_DNA"/>
</dbReference>
<dbReference type="PANTHER" id="PTHR24349">
    <property type="entry name" value="SERINE/THREONINE-PROTEIN KINASE"/>
    <property type="match status" value="1"/>
</dbReference>
<evidence type="ECO:0000313" key="9">
    <source>
        <dbReference type="Proteomes" id="UP001189429"/>
    </source>
</evidence>
<evidence type="ECO:0000256" key="4">
    <source>
        <dbReference type="ARBA" id="ARBA00022777"/>
    </source>
</evidence>
<dbReference type="SMART" id="SM00220">
    <property type="entry name" value="S_TKc"/>
    <property type="match status" value="1"/>
</dbReference>
<dbReference type="InterPro" id="IPR050205">
    <property type="entry name" value="CDPK_Ser/Thr_kinases"/>
</dbReference>
<evidence type="ECO:0000313" key="8">
    <source>
        <dbReference type="EMBL" id="CAK0840052.1"/>
    </source>
</evidence>
<sequence>MMLTEHGDLEDATLKLIDFGLSRRFEAGAPMRTLACTPQYVAPEVLSGAYTEACDLWSVGVVLYVLLCGSPPFHGDSDAQVFARVRSGLLDFGPAAWERVGAPARELVRRLLQVDAGARPTAAQLLLEPWVALRPTRPWAAGQPGWGAEPPRGANLSRALRGG</sequence>
<dbReference type="InterPro" id="IPR011009">
    <property type="entry name" value="Kinase-like_dom_sf"/>
</dbReference>
<evidence type="ECO:0000256" key="1">
    <source>
        <dbReference type="ARBA" id="ARBA00022527"/>
    </source>
</evidence>
<keyword evidence="2" id="KW-0808">Transferase</keyword>
<evidence type="ECO:0000256" key="6">
    <source>
        <dbReference type="SAM" id="MobiDB-lite"/>
    </source>
</evidence>
<feature type="domain" description="Protein kinase" evidence="7">
    <location>
        <begin position="1"/>
        <end position="131"/>
    </location>
</feature>
<evidence type="ECO:0000256" key="5">
    <source>
        <dbReference type="ARBA" id="ARBA00022840"/>
    </source>
</evidence>
<dbReference type="Pfam" id="PF00069">
    <property type="entry name" value="Pkinase"/>
    <property type="match status" value="1"/>
</dbReference>
<organism evidence="8 9">
    <name type="scientific">Prorocentrum cordatum</name>
    <dbReference type="NCBI Taxonomy" id="2364126"/>
    <lineage>
        <taxon>Eukaryota</taxon>
        <taxon>Sar</taxon>
        <taxon>Alveolata</taxon>
        <taxon>Dinophyceae</taxon>
        <taxon>Prorocentrales</taxon>
        <taxon>Prorocentraceae</taxon>
        <taxon>Prorocentrum</taxon>
    </lineage>
</organism>
<keyword evidence="3" id="KW-0547">Nucleotide-binding</keyword>
<dbReference type="SUPFAM" id="SSF56112">
    <property type="entry name" value="Protein kinase-like (PK-like)"/>
    <property type="match status" value="1"/>
</dbReference>
<protein>
    <recommendedName>
        <fullName evidence="7">Protein kinase domain-containing protein</fullName>
    </recommendedName>
</protein>
<gene>
    <name evidence="8" type="ORF">PCOR1329_LOCUS35581</name>
</gene>
<dbReference type="Gene3D" id="1.10.510.10">
    <property type="entry name" value="Transferase(Phosphotransferase) domain 1"/>
    <property type="match status" value="1"/>
</dbReference>
<keyword evidence="5" id="KW-0067">ATP-binding</keyword>
<proteinExistence type="predicted"/>
<keyword evidence="1" id="KW-0723">Serine/threonine-protein kinase</keyword>
<accession>A0ABN9T4X6</accession>
<keyword evidence="9" id="KW-1185">Reference proteome</keyword>
<dbReference type="PROSITE" id="PS50011">
    <property type="entry name" value="PROTEIN_KINASE_DOM"/>
    <property type="match status" value="1"/>
</dbReference>
<comment type="caution">
    <text evidence="8">The sequence shown here is derived from an EMBL/GenBank/DDBJ whole genome shotgun (WGS) entry which is preliminary data.</text>
</comment>
<dbReference type="InterPro" id="IPR000719">
    <property type="entry name" value="Prot_kinase_dom"/>
</dbReference>
<evidence type="ECO:0000256" key="3">
    <source>
        <dbReference type="ARBA" id="ARBA00022741"/>
    </source>
</evidence>